<dbReference type="InterPro" id="IPR035681">
    <property type="entry name" value="ComA-like_MBL"/>
</dbReference>
<feature type="transmembrane region" description="Helical" evidence="6">
    <location>
        <begin position="303"/>
        <end position="320"/>
    </location>
</feature>
<keyword evidence="2" id="KW-1003">Cell membrane</keyword>
<proteinExistence type="predicted"/>
<dbReference type="RefSeq" id="WP_343920611.1">
    <property type="nucleotide sequence ID" value="NZ_BAAAJT010000002.1"/>
</dbReference>
<reference evidence="10" key="1">
    <citation type="journal article" date="2019" name="Int. J. Syst. Evol. Microbiol.">
        <title>The Global Catalogue of Microorganisms (GCM) 10K type strain sequencing project: providing services to taxonomists for standard genome sequencing and annotation.</title>
        <authorList>
            <consortium name="The Broad Institute Genomics Platform"/>
            <consortium name="The Broad Institute Genome Sequencing Center for Infectious Disease"/>
            <person name="Wu L."/>
            <person name="Ma J."/>
        </authorList>
    </citation>
    <scope>NUCLEOTIDE SEQUENCE [LARGE SCALE GENOMIC DNA]</scope>
    <source>
        <strain evidence="10">CGMCC 1.12477</strain>
    </source>
</reference>
<dbReference type="NCBIfam" id="TIGR00360">
    <property type="entry name" value="ComEC_N-term"/>
    <property type="match status" value="1"/>
</dbReference>
<comment type="caution">
    <text evidence="9">The sequence shown here is derived from an EMBL/GenBank/DDBJ whole genome shotgun (WGS) entry which is preliminary data.</text>
</comment>
<dbReference type="InterPro" id="IPR052159">
    <property type="entry name" value="Competence_DNA_uptake"/>
</dbReference>
<evidence type="ECO:0000259" key="7">
    <source>
        <dbReference type="Pfam" id="PF00753"/>
    </source>
</evidence>
<evidence type="ECO:0000256" key="4">
    <source>
        <dbReference type="ARBA" id="ARBA00022989"/>
    </source>
</evidence>
<dbReference type="Gene3D" id="3.60.15.10">
    <property type="entry name" value="Ribonuclease Z/Hydroxyacylglutathione hydrolase-like"/>
    <property type="match status" value="2"/>
</dbReference>
<keyword evidence="4 6" id="KW-1133">Transmembrane helix</keyword>
<feature type="transmembrane region" description="Helical" evidence="6">
    <location>
        <begin position="390"/>
        <end position="411"/>
    </location>
</feature>
<dbReference type="PANTHER" id="PTHR30619:SF1">
    <property type="entry name" value="RECOMBINATION PROTEIN 2"/>
    <property type="match status" value="1"/>
</dbReference>
<dbReference type="Pfam" id="PF03772">
    <property type="entry name" value="Competence"/>
    <property type="match status" value="1"/>
</dbReference>
<evidence type="ECO:0000259" key="8">
    <source>
        <dbReference type="Pfam" id="PF03772"/>
    </source>
</evidence>
<gene>
    <name evidence="9" type="ORF">ACFSDE_16975</name>
</gene>
<keyword evidence="3 6" id="KW-0812">Transmembrane</keyword>
<name>A0ABW4TSM4_9ACTN</name>
<dbReference type="PANTHER" id="PTHR30619">
    <property type="entry name" value="DNA INTERNALIZATION/COMPETENCE PROTEIN COMEC/REC2"/>
    <property type="match status" value="1"/>
</dbReference>
<evidence type="ECO:0000313" key="10">
    <source>
        <dbReference type="Proteomes" id="UP001597351"/>
    </source>
</evidence>
<dbReference type="SUPFAM" id="SSF56281">
    <property type="entry name" value="Metallo-hydrolase/oxidoreductase"/>
    <property type="match status" value="1"/>
</dbReference>
<evidence type="ECO:0000256" key="2">
    <source>
        <dbReference type="ARBA" id="ARBA00022475"/>
    </source>
</evidence>
<keyword evidence="10" id="KW-1185">Reference proteome</keyword>
<accession>A0ABW4TSM4</accession>
<feature type="transmembrane region" description="Helical" evidence="6">
    <location>
        <begin position="418"/>
        <end position="438"/>
    </location>
</feature>
<comment type="subcellular location">
    <subcellularLocation>
        <location evidence="1">Cell membrane</location>
        <topology evidence="1">Multi-pass membrane protein</topology>
    </subcellularLocation>
</comment>
<keyword evidence="5 6" id="KW-0472">Membrane</keyword>
<feature type="transmembrane region" description="Helical" evidence="6">
    <location>
        <begin position="355"/>
        <end position="378"/>
    </location>
</feature>
<feature type="transmembrane region" description="Helical" evidence="6">
    <location>
        <begin position="44"/>
        <end position="62"/>
    </location>
</feature>
<evidence type="ECO:0000256" key="1">
    <source>
        <dbReference type="ARBA" id="ARBA00004651"/>
    </source>
</evidence>
<dbReference type="InterPro" id="IPR004477">
    <property type="entry name" value="ComEC_N"/>
</dbReference>
<dbReference type="CDD" id="cd07731">
    <property type="entry name" value="ComA-like_MBL-fold"/>
    <property type="match status" value="1"/>
</dbReference>
<dbReference type="InterPro" id="IPR001279">
    <property type="entry name" value="Metallo-B-lactamas"/>
</dbReference>
<protein>
    <submittedName>
        <fullName evidence="9">ComEC/Rec2 family competence protein</fullName>
    </submittedName>
</protein>
<evidence type="ECO:0000313" key="9">
    <source>
        <dbReference type="EMBL" id="MFD1948499.1"/>
    </source>
</evidence>
<feature type="transmembrane region" description="Helical" evidence="6">
    <location>
        <begin position="230"/>
        <end position="251"/>
    </location>
</feature>
<evidence type="ECO:0000256" key="5">
    <source>
        <dbReference type="ARBA" id="ARBA00023136"/>
    </source>
</evidence>
<organism evidence="9 10">
    <name type="scientific">Nocardioides aestuarii</name>
    <dbReference type="NCBI Taxonomy" id="252231"/>
    <lineage>
        <taxon>Bacteria</taxon>
        <taxon>Bacillati</taxon>
        <taxon>Actinomycetota</taxon>
        <taxon>Actinomycetes</taxon>
        <taxon>Propionibacteriales</taxon>
        <taxon>Nocardioidaceae</taxon>
        <taxon>Nocardioides</taxon>
    </lineage>
</organism>
<dbReference type="Proteomes" id="UP001597351">
    <property type="component" value="Unassembled WGS sequence"/>
</dbReference>
<feature type="transmembrane region" description="Helical" evidence="6">
    <location>
        <begin position="257"/>
        <end position="274"/>
    </location>
</feature>
<evidence type="ECO:0000256" key="3">
    <source>
        <dbReference type="ARBA" id="ARBA00022692"/>
    </source>
</evidence>
<dbReference type="Pfam" id="PF00753">
    <property type="entry name" value="Lactamase_B"/>
    <property type="match status" value="1"/>
</dbReference>
<dbReference type="EMBL" id="JBHUGD010000003">
    <property type="protein sequence ID" value="MFD1948499.1"/>
    <property type="molecule type" value="Genomic_DNA"/>
</dbReference>
<sequence>MTDLRMPALALAAWAGGLSVLLPGPVTALVLLVGLLAARWRGSRALVAAVLVLGAVAAGATVREARVAHDPVAWLAAERAVVEAEAVITSDPRALRSGFTDGVVLRATVVRVAGRGVAYEVRAPVLLLADASWTGVPLGARVRLTARLSPAEERGDPLSAVAAATGEPSVVAAPGPWWRGAAAVRGSLRDSVAHRPDAQAALVPALVVGDDAALDEALADDFRVTGLTHLLAVSGTNLTLVVGFLLLAGRWCGVRGGGHYVVGAVGIVGFVLLARTEPSVVRAAAMGTVALVGMGVDGRRRGTRALGVAVVGLLLLDPSLALSPGFALSTLATGGILMLGPGLRDALARWTPRWVAEAVSVPLAAQLACTPVVAALSAQVSLVAVGTNLLVSPAVGPATVLGLVGGLVGLISDPAGRLLGTLAGWCVAWIVAVARRGAALPTAALDWGTGPVALAVLTLLVGGLALLLPRLLARAVGGVGCCLLVVVSVLVRPPTPGWPPDGWVMVACDVGQGDALVLRAGPGSAVVVDAGPDPALVDRCLDRLDVARVPLLVLTHPHADHVDGRVGVADGRVVGATETTGSASYGTTRRVGELTLQVLWPPPAAHPDNPNDASVVLLVEVRGVRLLLTGDVEPPSQAAIARAWPGLSVDVVKVPHHGSRHQDVGWLTGLGARVAVVSVGADNDYGHPSPDALDPLVGTGAEALRTDLDGDVAVTVEEGGLGVATSR</sequence>
<evidence type="ECO:0000256" key="6">
    <source>
        <dbReference type="SAM" id="Phobius"/>
    </source>
</evidence>
<feature type="transmembrane region" description="Helical" evidence="6">
    <location>
        <begin position="450"/>
        <end position="468"/>
    </location>
</feature>
<dbReference type="InterPro" id="IPR036866">
    <property type="entry name" value="RibonucZ/Hydroxyglut_hydro"/>
</dbReference>
<feature type="domain" description="ComEC/Rec2-related protein" evidence="8">
    <location>
        <begin position="206"/>
        <end position="469"/>
    </location>
</feature>
<feature type="domain" description="Metallo-beta-lactamase" evidence="7">
    <location>
        <begin position="509"/>
        <end position="600"/>
    </location>
</feature>